<evidence type="ECO:0000313" key="2">
    <source>
        <dbReference type="EMBL" id="GBP23636.1"/>
    </source>
</evidence>
<protein>
    <recommendedName>
        <fullName evidence="1">PiggyBac transposable element-derived protein domain-containing protein</fullName>
    </recommendedName>
</protein>
<dbReference type="Proteomes" id="UP000299102">
    <property type="component" value="Unassembled WGS sequence"/>
</dbReference>
<organism evidence="2 3">
    <name type="scientific">Eumeta variegata</name>
    <name type="common">Bagworm moth</name>
    <name type="synonym">Eumeta japonica</name>
    <dbReference type="NCBI Taxonomy" id="151549"/>
    <lineage>
        <taxon>Eukaryota</taxon>
        <taxon>Metazoa</taxon>
        <taxon>Ecdysozoa</taxon>
        <taxon>Arthropoda</taxon>
        <taxon>Hexapoda</taxon>
        <taxon>Insecta</taxon>
        <taxon>Pterygota</taxon>
        <taxon>Neoptera</taxon>
        <taxon>Endopterygota</taxon>
        <taxon>Lepidoptera</taxon>
        <taxon>Glossata</taxon>
        <taxon>Ditrysia</taxon>
        <taxon>Tineoidea</taxon>
        <taxon>Psychidae</taxon>
        <taxon>Oiketicinae</taxon>
        <taxon>Eumeta</taxon>
    </lineage>
</organism>
<dbReference type="PANTHER" id="PTHR46599">
    <property type="entry name" value="PIGGYBAC TRANSPOSABLE ELEMENT-DERIVED PROTEIN 4"/>
    <property type="match status" value="1"/>
</dbReference>
<sequence length="108" mass="12627">MRTLPQYCRPLQGEYWNAEQRDECRRNSLKQYMPKKPVKRGYKMWMKCAESGYCLDFELYTGKEGAEVETDLGGRVVDLLEDQILACGTVNSNRKLLSKRKDDRVVNN</sequence>
<dbReference type="STRING" id="151549.A0A4C1UCG9"/>
<evidence type="ECO:0000259" key="1">
    <source>
        <dbReference type="Pfam" id="PF13843"/>
    </source>
</evidence>
<gene>
    <name evidence="2" type="ORF">EVAR_80253_1</name>
</gene>
<name>A0A4C1UCG9_EUMVA</name>
<accession>A0A4C1UCG9</accession>
<dbReference type="InterPro" id="IPR029526">
    <property type="entry name" value="PGBD"/>
</dbReference>
<comment type="caution">
    <text evidence="2">The sequence shown here is derived from an EMBL/GenBank/DDBJ whole genome shotgun (WGS) entry which is preliminary data.</text>
</comment>
<dbReference type="AlphaFoldDB" id="A0A4C1UCG9"/>
<dbReference type="EMBL" id="BGZK01000152">
    <property type="protein sequence ID" value="GBP23636.1"/>
    <property type="molecule type" value="Genomic_DNA"/>
</dbReference>
<evidence type="ECO:0000313" key="3">
    <source>
        <dbReference type="Proteomes" id="UP000299102"/>
    </source>
</evidence>
<dbReference type="OrthoDB" id="118105at2759"/>
<reference evidence="2 3" key="1">
    <citation type="journal article" date="2019" name="Commun. Biol.">
        <title>The bagworm genome reveals a unique fibroin gene that provides high tensile strength.</title>
        <authorList>
            <person name="Kono N."/>
            <person name="Nakamura H."/>
            <person name="Ohtoshi R."/>
            <person name="Tomita M."/>
            <person name="Numata K."/>
            <person name="Arakawa K."/>
        </authorList>
    </citation>
    <scope>NUCLEOTIDE SEQUENCE [LARGE SCALE GENOMIC DNA]</scope>
</reference>
<keyword evidence="3" id="KW-1185">Reference proteome</keyword>
<dbReference type="PANTHER" id="PTHR46599:SF3">
    <property type="entry name" value="PIGGYBAC TRANSPOSABLE ELEMENT-DERIVED PROTEIN 4"/>
    <property type="match status" value="1"/>
</dbReference>
<dbReference type="Pfam" id="PF13843">
    <property type="entry name" value="DDE_Tnp_1_7"/>
    <property type="match status" value="1"/>
</dbReference>
<feature type="domain" description="PiggyBac transposable element-derived protein" evidence="1">
    <location>
        <begin position="28"/>
        <end position="67"/>
    </location>
</feature>
<proteinExistence type="predicted"/>